<dbReference type="AlphaFoldDB" id="X1Q383"/>
<name>X1Q383_9ZZZZ</name>
<comment type="caution">
    <text evidence="1">The sequence shown here is derived from an EMBL/GenBank/DDBJ whole genome shotgun (WGS) entry which is preliminary data.</text>
</comment>
<gene>
    <name evidence="1" type="ORF">S06H3_45238</name>
</gene>
<evidence type="ECO:0000313" key="1">
    <source>
        <dbReference type="EMBL" id="GAI45525.1"/>
    </source>
</evidence>
<dbReference type="EMBL" id="BARV01028224">
    <property type="protein sequence ID" value="GAI45525.1"/>
    <property type="molecule type" value="Genomic_DNA"/>
</dbReference>
<accession>X1Q383</accession>
<organism evidence="1">
    <name type="scientific">marine sediment metagenome</name>
    <dbReference type="NCBI Taxonomy" id="412755"/>
    <lineage>
        <taxon>unclassified sequences</taxon>
        <taxon>metagenomes</taxon>
        <taxon>ecological metagenomes</taxon>
    </lineage>
</organism>
<sequence>PNMARLSNCWDDYDMRPLTDEILREWGKVDISEYGIENFYGVAAD</sequence>
<proteinExistence type="predicted"/>
<protein>
    <submittedName>
        <fullName evidence="1">Uncharacterized protein</fullName>
    </submittedName>
</protein>
<reference evidence="1" key="1">
    <citation type="journal article" date="2014" name="Front. Microbiol.">
        <title>High frequency of phylogenetically diverse reductive dehalogenase-homologous genes in deep subseafloor sedimentary metagenomes.</title>
        <authorList>
            <person name="Kawai M."/>
            <person name="Futagami T."/>
            <person name="Toyoda A."/>
            <person name="Takaki Y."/>
            <person name="Nishi S."/>
            <person name="Hori S."/>
            <person name="Arai W."/>
            <person name="Tsubouchi T."/>
            <person name="Morono Y."/>
            <person name="Uchiyama I."/>
            <person name="Ito T."/>
            <person name="Fujiyama A."/>
            <person name="Inagaki F."/>
            <person name="Takami H."/>
        </authorList>
    </citation>
    <scope>NUCLEOTIDE SEQUENCE</scope>
    <source>
        <strain evidence="1">Expedition CK06-06</strain>
    </source>
</reference>
<feature type="non-terminal residue" evidence="1">
    <location>
        <position position="1"/>
    </location>
</feature>